<organism evidence="1 2">
    <name type="scientific">Cercospora zeae-maydis SCOH1-5</name>
    <dbReference type="NCBI Taxonomy" id="717836"/>
    <lineage>
        <taxon>Eukaryota</taxon>
        <taxon>Fungi</taxon>
        <taxon>Dikarya</taxon>
        <taxon>Ascomycota</taxon>
        <taxon>Pezizomycotina</taxon>
        <taxon>Dothideomycetes</taxon>
        <taxon>Dothideomycetidae</taxon>
        <taxon>Mycosphaerellales</taxon>
        <taxon>Mycosphaerellaceae</taxon>
        <taxon>Cercospora</taxon>
    </lineage>
</organism>
<proteinExistence type="predicted"/>
<dbReference type="SUPFAM" id="SSF54427">
    <property type="entry name" value="NTF2-like"/>
    <property type="match status" value="1"/>
</dbReference>
<dbReference type="Proteomes" id="UP000799539">
    <property type="component" value="Unassembled WGS sequence"/>
</dbReference>
<accession>A0A6A6F915</accession>
<name>A0A6A6F915_9PEZI</name>
<evidence type="ECO:0008006" key="3">
    <source>
        <dbReference type="Google" id="ProtNLM"/>
    </source>
</evidence>
<dbReference type="InterPro" id="IPR032710">
    <property type="entry name" value="NTF2-like_dom_sf"/>
</dbReference>
<gene>
    <name evidence="1" type="ORF">CERZMDRAFT_99941</name>
</gene>
<dbReference type="OrthoDB" id="2830113at2759"/>
<protein>
    <recommendedName>
        <fullName evidence="3">SnoaL-like domain-containing protein</fullName>
    </recommendedName>
</protein>
<evidence type="ECO:0000313" key="2">
    <source>
        <dbReference type="Proteomes" id="UP000799539"/>
    </source>
</evidence>
<evidence type="ECO:0000313" key="1">
    <source>
        <dbReference type="EMBL" id="KAF2209883.1"/>
    </source>
</evidence>
<dbReference type="Gene3D" id="3.10.450.50">
    <property type="match status" value="1"/>
</dbReference>
<keyword evidence="2" id="KW-1185">Reference proteome</keyword>
<dbReference type="EMBL" id="ML992684">
    <property type="protein sequence ID" value="KAF2209883.1"/>
    <property type="molecule type" value="Genomic_DNA"/>
</dbReference>
<sequence>MSSSSMLGLAQLYRDYITAITDFDAHLPPDWLCDFVHPDVVHNSRLLGVQQYRALIESNISDPRTEFTIEKLIVQDNHVSARLRFTVPPTCISYLGFSLLSAKNRVNVAPDGTVAKRVDHSFHVYEHVTYQFAVDETDGKWKIKEVWSIADIDPVKKNSQQ</sequence>
<dbReference type="AlphaFoldDB" id="A0A6A6F915"/>
<reference evidence="1" key="1">
    <citation type="journal article" date="2020" name="Stud. Mycol.">
        <title>101 Dothideomycetes genomes: a test case for predicting lifestyles and emergence of pathogens.</title>
        <authorList>
            <person name="Haridas S."/>
            <person name="Albert R."/>
            <person name="Binder M."/>
            <person name="Bloem J."/>
            <person name="Labutti K."/>
            <person name="Salamov A."/>
            <person name="Andreopoulos B."/>
            <person name="Baker S."/>
            <person name="Barry K."/>
            <person name="Bills G."/>
            <person name="Bluhm B."/>
            <person name="Cannon C."/>
            <person name="Castanera R."/>
            <person name="Culley D."/>
            <person name="Daum C."/>
            <person name="Ezra D."/>
            <person name="Gonzalez J."/>
            <person name="Henrissat B."/>
            <person name="Kuo A."/>
            <person name="Liang C."/>
            <person name="Lipzen A."/>
            <person name="Lutzoni F."/>
            <person name="Magnuson J."/>
            <person name="Mondo S."/>
            <person name="Nolan M."/>
            <person name="Ohm R."/>
            <person name="Pangilinan J."/>
            <person name="Park H.-J."/>
            <person name="Ramirez L."/>
            <person name="Alfaro M."/>
            <person name="Sun H."/>
            <person name="Tritt A."/>
            <person name="Yoshinaga Y."/>
            <person name="Zwiers L.-H."/>
            <person name="Turgeon B."/>
            <person name="Goodwin S."/>
            <person name="Spatafora J."/>
            <person name="Crous P."/>
            <person name="Grigoriev I."/>
        </authorList>
    </citation>
    <scope>NUCLEOTIDE SEQUENCE</scope>
    <source>
        <strain evidence="1">SCOH1-5</strain>
    </source>
</reference>